<dbReference type="GO" id="GO:0004722">
    <property type="term" value="F:protein serine/threonine phosphatase activity"/>
    <property type="evidence" value="ECO:0007669"/>
    <property type="project" value="UniProtKB-EC"/>
</dbReference>
<dbReference type="InterPro" id="IPR000340">
    <property type="entry name" value="Dual-sp_phosphatase_cat-dom"/>
</dbReference>
<dbReference type="RefSeq" id="XP_041159213.1">
    <property type="nucleotide sequence ID" value="XM_041298015.1"/>
</dbReference>
<keyword evidence="10" id="KW-1185">Reference proteome</keyword>
<dbReference type="Proteomes" id="UP000719766">
    <property type="component" value="Unassembled WGS sequence"/>
</dbReference>
<dbReference type="AlphaFoldDB" id="A0A9P7DFZ1"/>
<evidence type="ECO:0000256" key="4">
    <source>
        <dbReference type="ARBA" id="ARBA00047761"/>
    </source>
</evidence>
<proteinExistence type="inferred from homology"/>
<comment type="similarity">
    <text evidence="1">Belongs to the protein-tyrosine phosphatase family. Non-receptor class dual specificity subfamily.</text>
</comment>
<dbReference type="GeneID" id="64591779"/>
<evidence type="ECO:0000313" key="10">
    <source>
        <dbReference type="Proteomes" id="UP000719766"/>
    </source>
</evidence>
<dbReference type="GO" id="GO:0005829">
    <property type="term" value="C:cytosol"/>
    <property type="evidence" value="ECO:0007669"/>
    <property type="project" value="TreeGrafter"/>
</dbReference>
<dbReference type="InterPro" id="IPR020422">
    <property type="entry name" value="TYR_PHOSPHATASE_DUAL_dom"/>
</dbReference>
<dbReference type="PANTHER" id="PTHR45948">
    <property type="entry name" value="DUAL SPECIFICITY PROTEIN PHOSPHATASE DDB_G0269404-RELATED"/>
    <property type="match status" value="1"/>
</dbReference>
<dbReference type="OrthoDB" id="2017893at2759"/>
<dbReference type="Pfam" id="PF00782">
    <property type="entry name" value="DSPc"/>
    <property type="match status" value="1"/>
</dbReference>
<gene>
    <name evidence="9" type="ORF">HD556DRAFT_1239048</name>
</gene>
<dbReference type="InterPro" id="IPR016130">
    <property type="entry name" value="Tyr_Pase_AS"/>
</dbReference>
<evidence type="ECO:0000256" key="5">
    <source>
        <dbReference type="ARBA" id="ARBA00048336"/>
    </source>
</evidence>
<keyword evidence="2" id="KW-0378">Hydrolase</keyword>
<evidence type="ECO:0000256" key="2">
    <source>
        <dbReference type="ARBA" id="ARBA00022801"/>
    </source>
</evidence>
<dbReference type="PROSITE" id="PS50056">
    <property type="entry name" value="TYR_PHOSPHATASE_2"/>
    <property type="match status" value="1"/>
</dbReference>
<feature type="domain" description="Tyrosine-protein phosphatase" evidence="7">
    <location>
        <begin position="33"/>
        <end position="176"/>
    </location>
</feature>
<reference evidence="9" key="1">
    <citation type="journal article" date="2020" name="New Phytol.">
        <title>Comparative genomics reveals dynamic genome evolution in host specialist ectomycorrhizal fungi.</title>
        <authorList>
            <person name="Lofgren L.A."/>
            <person name="Nguyen N.H."/>
            <person name="Vilgalys R."/>
            <person name="Ruytinx J."/>
            <person name="Liao H.L."/>
            <person name="Branco S."/>
            <person name="Kuo A."/>
            <person name="LaButti K."/>
            <person name="Lipzen A."/>
            <person name="Andreopoulos W."/>
            <person name="Pangilinan J."/>
            <person name="Riley R."/>
            <person name="Hundley H."/>
            <person name="Na H."/>
            <person name="Barry K."/>
            <person name="Grigoriev I.V."/>
            <person name="Stajich J.E."/>
            <person name="Kennedy P.G."/>
        </authorList>
    </citation>
    <scope>NUCLEOTIDE SEQUENCE</scope>
    <source>
        <strain evidence="9">S12</strain>
    </source>
</reference>
<dbReference type="GO" id="GO:0004725">
    <property type="term" value="F:protein tyrosine phosphatase activity"/>
    <property type="evidence" value="ECO:0007669"/>
    <property type="project" value="TreeGrafter"/>
</dbReference>
<dbReference type="SUPFAM" id="SSF52799">
    <property type="entry name" value="(Phosphotyrosine protein) phosphatases II"/>
    <property type="match status" value="1"/>
</dbReference>
<protein>
    <submittedName>
        <fullName evidence="9">Protein-tyrosine phosphatase-like protein</fullName>
    </submittedName>
</protein>
<dbReference type="PROSITE" id="PS00383">
    <property type="entry name" value="TYR_PHOSPHATASE_1"/>
    <property type="match status" value="1"/>
</dbReference>
<sequence length="253" mass="28280">MISFPSTSWQSSLIQKTTSRRPRNEEDPSHGRAATAITPRLYLTDYHTARTPGNLARLGITHVVSAIDFDITGVFPPHIQVFHVPVRDLAEEQICGWFDPAVEFIKEALDKEDAKVLVHCFQGISRSPILICAYLVATTPMHALETIKHVQAKRGIVAPNIGFRRQLIIWGRQFEEAKIRADQEHRRKRSIGGVSELLAKMMKRSKSAPMPAAPLLVHEGRQEMSVEGSQVASLMEAKTAALETLRKTKEADN</sequence>
<comment type="caution">
    <text evidence="9">The sequence shown here is derived from an EMBL/GenBank/DDBJ whole genome shotgun (WGS) entry which is preliminary data.</text>
</comment>
<dbReference type="PROSITE" id="PS50054">
    <property type="entry name" value="TYR_PHOSPHATASE_DUAL"/>
    <property type="match status" value="1"/>
</dbReference>
<dbReference type="CDD" id="cd14498">
    <property type="entry name" value="DSP"/>
    <property type="match status" value="1"/>
</dbReference>
<feature type="region of interest" description="Disordered" evidence="6">
    <location>
        <begin position="1"/>
        <end position="31"/>
    </location>
</feature>
<name>A0A9P7DFZ1_9AGAM</name>
<evidence type="ECO:0000259" key="7">
    <source>
        <dbReference type="PROSITE" id="PS50054"/>
    </source>
</evidence>
<evidence type="ECO:0000259" key="8">
    <source>
        <dbReference type="PROSITE" id="PS50056"/>
    </source>
</evidence>
<dbReference type="GO" id="GO:0007165">
    <property type="term" value="P:signal transduction"/>
    <property type="evidence" value="ECO:0007669"/>
    <property type="project" value="TreeGrafter"/>
</dbReference>
<evidence type="ECO:0000256" key="1">
    <source>
        <dbReference type="ARBA" id="ARBA00008601"/>
    </source>
</evidence>
<feature type="domain" description="Tyrosine specific protein phosphatases" evidence="8">
    <location>
        <begin position="99"/>
        <end position="154"/>
    </location>
</feature>
<organism evidence="9 10">
    <name type="scientific">Suillus plorans</name>
    <dbReference type="NCBI Taxonomy" id="116603"/>
    <lineage>
        <taxon>Eukaryota</taxon>
        <taxon>Fungi</taxon>
        <taxon>Dikarya</taxon>
        <taxon>Basidiomycota</taxon>
        <taxon>Agaricomycotina</taxon>
        <taxon>Agaricomycetes</taxon>
        <taxon>Agaricomycetidae</taxon>
        <taxon>Boletales</taxon>
        <taxon>Suillineae</taxon>
        <taxon>Suillaceae</taxon>
        <taxon>Suillus</taxon>
    </lineage>
</organism>
<comment type="catalytic activity">
    <reaction evidence="4">
        <text>O-phospho-L-seryl-[protein] + H2O = L-seryl-[protein] + phosphate</text>
        <dbReference type="Rhea" id="RHEA:20629"/>
        <dbReference type="Rhea" id="RHEA-COMP:9863"/>
        <dbReference type="Rhea" id="RHEA-COMP:11604"/>
        <dbReference type="ChEBI" id="CHEBI:15377"/>
        <dbReference type="ChEBI" id="CHEBI:29999"/>
        <dbReference type="ChEBI" id="CHEBI:43474"/>
        <dbReference type="ChEBI" id="CHEBI:83421"/>
        <dbReference type="EC" id="3.1.3.16"/>
    </reaction>
</comment>
<accession>A0A9P7DFZ1</accession>
<dbReference type="SMART" id="SM00195">
    <property type="entry name" value="DSPc"/>
    <property type="match status" value="1"/>
</dbReference>
<dbReference type="PANTHER" id="PTHR45948:SF2">
    <property type="entry name" value="DUAL SPECIFICITY PROTEIN PHOSPHATASE"/>
    <property type="match status" value="1"/>
</dbReference>
<evidence type="ECO:0000313" key="9">
    <source>
        <dbReference type="EMBL" id="KAG1792634.1"/>
    </source>
</evidence>
<dbReference type="InterPro" id="IPR000387">
    <property type="entry name" value="Tyr_Pase_dom"/>
</dbReference>
<evidence type="ECO:0000256" key="3">
    <source>
        <dbReference type="ARBA" id="ARBA00022912"/>
    </source>
</evidence>
<dbReference type="Gene3D" id="3.90.190.10">
    <property type="entry name" value="Protein tyrosine phosphatase superfamily"/>
    <property type="match status" value="1"/>
</dbReference>
<feature type="compositionally biased region" description="Polar residues" evidence="6">
    <location>
        <begin position="1"/>
        <end position="17"/>
    </location>
</feature>
<keyword evidence="3" id="KW-0904">Protein phosphatase</keyword>
<dbReference type="EMBL" id="JABBWE010000035">
    <property type="protein sequence ID" value="KAG1792634.1"/>
    <property type="molecule type" value="Genomic_DNA"/>
</dbReference>
<evidence type="ECO:0000256" key="6">
    <source>
        <dbReference type="SAM" id="MobiDB-lite"/>
    </source>
</evidence>
<dbReference type="InterPro" id="IPR029021">
    <property type="entry name" value="Prot-tyrosine_phosphatase-like"/>
</dbReference>
<dbReference type="PRINTS" id="PR01908">
    <property type="entry name" value="ADSPHPHTASE"/>
</dbReference>
<comment type="catalytic activity">
    <reaction evidence="5">
        <text>O-phospho-L-threonyl-[protein] + H2O = L-threonyl-[protein] + phosphate</text>
        <dbReference type="Rhea" id="RHEA:47004"/>
        <dbReference type="Rhea" id="RHEA-COMP:11060"/>
        <dbReference type="Rhea" id="RHEA-COMP:11605"/>
        <dbReference type="ChEBI" id="CHEBI:15377"/>
        <dbReference type="ChEBI" id="CHEBI:30013"/>
        <dbReference type="ChEBI" id="CHEBI:43474"/>
        <dbReference type="ChEBI" id="CHEBI:61977"/>
        <dbReference type="EC" id="3.1.3.16"/>
    </reaction>
</comment>